<evidence type="ECO:0000313" key="2">
    <source>
        <dbReference type="Proteomes" id="UP000053144"/>
    </source>
</evidence>
<proteinExistence type="predicted"/>
<name>A0A0L9UZE1_PHAAN</name>
<sequence length="241" mass="26974">MTNFHCQSPNGLKHLVWLGKKLGHSFYYWLVCPVSLIIEDLCNDMSIKKDQLPSQSDACLALFNSPVSQASQEDHLVHGFQSEYFQQNVCLDRASNYLDPCRSSSVNLQDRERKRANAWYTRNALLSVMPELMFRRVPVGSLMPMQGESTAKGKFNHWKVRHKKPELPESSCPTAYANALPIGSCDASPISSCLIVFAAKRSDVSACTRSDHPSDSLYVLPNDSCLTTSNRSVHSFASRPD</sequence>
<organism evidence="1 2">
    <name type="scientific">Phaseolus angularis</name>
    <name type="common">Azuki bean</name>
    <name type="synonym">Vigna angularis</name>
    <dbReference type="NCBI Taxonomy" id="3914"/>
    <lineage>
        <taxon>Eukaryota</taxon>
        <taxon>Viridiplantae</taxon>
        <taxon>Streptophyta</taxon>
        <taxon>Embryophyta</taxon>
        <taxon>Tracheophyta</taxon>
        <taxon>Spermatophyta</taxon>
        <taxon>Magnoliopsida</taxon>
        <taxon>eudicotyledons</taxon>
        <taxon>Gunneridae</taxon>
        <taxon>Pentapetalae</taxon>
        <taxon>rosids</taxon>
        <taxon>fabids</taxon>
        <taxon>Fabales</taxon>
        <taxon>Fabaceae</taxon>
        <taxon>Papilionoideae</taxon>
        <taxon>50 kb inversion clade</taxon>
        <taxon>NPAAA clade</taxon>
        <taxon>indigoferoid/millettioid clade</taxon>
        <taxon>Phaseoleae</taxon>
        <taxon>Vigna</taxon>
    </lineage>
</organism>
<dbReference type="EMBL" id="CM003377">
    <property type="protein sequence ID" value="KOM47914.1"/>
    <property type="molecule type" value="Genomic_DNA"/>
</dbReference>
<protein>
    <submittedName>
        <fullName evidence="1">Uncharacterized protein</fullName>
    </submittedName>
</protein>
<dbReference type="Gramene" id="KOM47914">
    <property type="protein sequence ID" value="KOM47914"/>
    <property type="gene ID" value="LR48_Vigan07g161800"/>
</dbReference>
<dbReference type="AlphaFoldDB" id="A0A0L9UZE1"/>
<accession>A0A0L9UZE1</accession>
<gene>
    <name evidence="1" type="ORF">LR48_Vigan07g161800</name>
</gene>
<dbReference type="Proteomes" id="UP000053144">
    <property type="component" value="Chromosome 7"/>
</dbReference>
<evidence type="ECO:0000313" key="1">
    <source>
        <dbReference type="EMBL" id="KOM47914.1"/>
    </source>
</evidence>
<reference evidence="2" key="1">
    <citation type="journal article" date="2015" name="Proc. Natl. Acad. Sci. U.S.A.">
        <title>Genome sequencing of adzuki bean (Vigna angularis) provides insight into high starch and low fat accumulation and domestication.</title>
        <authorList>
            <person name="Yang K."/>
            <person name="Tian Z."/>
            <person name="Chen C."/>
            <person name="Luo L."/>
            <person name="Zhao B."/>
            <person name="Wang Z."/>
            <person name="Yu L."/>
            <person name="Li Y."/>
            <person name="Sun Y."/>
            <person name="Li W."/>
            <person name="Chen Y."/>
            <person name="Li Y."/>
            <person name="Zhang Y."/>
            <person name="Ai D."/>
            <person name="Zhao J."/>
            <person name="Shang C."/>
            <person name="Ma Y."/>
            <person name="Wu B."/>
            <person name="Wang M."/>
            <person name="Gao L."/>
            <person name="Sun D."/>
            <person name="Zhang P."/>
            <person name="Guo F."/>
            <person name="Wang W."/>
            <person name="Li Y."/>
            <person name="Wang J."/>
            <person name="Varshney R.K."/>
            <person name="Wang J."/>
            <person name="Ling H.Q."/>
            <person name="Wan P."/>
        </authorList>
    </citation>
    <scope>NUCLEOTIDE SEQUENCE</scope>
    <source>
        <strain evidence="2">cv. Jingnong 6</strain>
    </source>
</reference>